<sequence length="412" mass="45448">MNTSKISYIKNTYYLVNILYSLSISIFGATIYLYMESINYNNTQINLFLAVFWLVSFLTEIPSGIIADSFGRKNTLIASCIIRGIGLLLLYIDWGNILLLVTGAVLTAIGESLKSGTVDSWMVDSIIEIDNNYKFEKVFSVGSVYGTFFSLISGFIGGQLIGPIDLGYPILLGSIILFITTIVVIIMMKETRPKGVHNQFSVRDSLGTLKNTTKFGIQYLKEDKAFLLICLSFLPLALIVTGPGNQWQLLFHVEGQSVGVGYIWVLMSLCGMVGAYLSKKISSLSNNKISILMISTLVNTSTIIICVLSNNYLLSLVFFLFHVIVTASEEIIRYTFLHQNIATENRATVLSFFNTLEAGVTSLALLIIGGLSDVIGIGNTWLVMAVLSIVISLPLFIVVNKVLLKIKSEQRI</sequence>
<dbReference type="SUPFAM" id="SSF103473">
    <property type="entry name" value="MFS general substrate transporter"/>
    <property type="match status" value="1"/>
</dbReference>
<evidence type="ECO:0000256" key="3">
    <source>
        <dbReference type="ARBA" id="ARBA00022692"/>
    </source>
</evidence>
<protein>
    <recommendedName>
        <fullName evidence="7">Major facilitator superfamily (MFS) profile domain-containing protein</fullName>
    </recommendedName>
</protein>
<dbReference type="Proteomes" id="UP000190906">
    <property type="component" value="Unassembled WGS sequence"/>
</dbReference>
<feature type="transmembrane region" description="Helical" evidence="6">
    <location>
        <begin position="138"/>
        <end position="161"/>
    </location>
</feature>
<evidence type="ECO:0000256" key="6">
    <source>
        <dbReference type="SAM" id="Phobius"/>
    </source>
</evidence>
<keyword evidence="5 6" id="KW-0472">Membrane</keyword>
<evidence type="ECO:0000256" key="5">
    <source>
        <dbReference type="ARBA" id="ARBA00023136"/>
    </source>
</evidence>
<name>A0A1S9TJE1_BACCE</name>
<dbReference type="InterPro" id="IPR036259">
    <property type="entry name" value="MFS_trans_sf"/>
</dbReference>
<reference evidence="8 9" key="1">
    <citation type="submission" date="2017-01" db="EMBL/GenBank/DDBJ databases">
        <title>Bacillus cereus isolates.</title>
        <authorList>
            <person name="Beno S.M."/>
        </authorList>
    </citation>
    <scope>NUCLEOTIDE SEQUENCE [LARGE SCALE GENOMIC DNA]</scope>
    <source>
        <strain evidence="8 9">FSL H8-0485</strain>
    </source>
</reference>
<proteinExistence type="predicted"/>
<keyword evidence="4 6" id="KW-1133">Transmembrane helix</keyword>
<feature type="transmembrane region" description="Helical" evidence="6">
    <location>
        <begin position="47"/>
        <end position="67"/>
    </location>
</feature>
<feature type="transmembrane region" description="Helical" evidence="6">
    <location>
        <begin position="256"/>
        <end position="277"/>
    </location>
</feature>
<feature type="transmembrane region" description="Helical" evidence="6">
    <location>
        <begin position="289"/>
        <end position="310"/>
    </location>
</feature>
<dbReference type="GO" id="GO:0022857">
    <property type="term" value="F:transmembrane transporter activity"/>
    <property type="evidence" value="ECO:0007669"/>
    <property type="project" value="InterPro"/>
</dbReference>
<evidence type="ECO:0000256" key="4">
    <source>
        <dbReference type="ARBA" id="ARBA00022989"/>
    </source>
</evidence>
<evidence type="ECO:0000256" key="1">
    <source>
        <dbReference type="ARBA" id="ARBA00004651"/>
    </source>
</evidence>
<organism evidence="8 9">
    <name type="scientific">Bacillus cereus</name>
    <dbReference type="NCBI Taxonomy" id="1396"/>
    <lineage>
        <taxon>Bacteria</taxon>
        <taxon>Bacillati</taxon>
        <taxon>Bacillota</taxon>
        <taxon>Bacilli</taxon>
        <taxon>Bacillales</taxon>
        <taxon>Bacillaceae</taxon>
        <taxon>Bacillus</taxon>
        <taxon>Bacillus cereus group</taxon>
    </lineage>
</organism>
<gene>
    <name evidence="8" type="ORF">BW897_24905</name>
</gene>
<dbReference type="InterPro" id="IPR020846">
    <property type="entry name" value="MFS_dom"/>
</dbReference>
<feature type="transmembrane region" description="Helical" evidence="6">
    <location>
        <begin position="316"/>
        <end position="336"/>
    </location>
</feature>
<feature type="domain" description="Major facilitator superfamily (MFS) profile" evidence="7">
    <location>
        <begin position="9"/>
        <end position="403"/>
    </location>
</feature>
<keyword evidence="3 6" id="KW-0812">Transmembrane</keyword>
<feature type="transmembrane region" description="Helical" evidence="6">
    <location>
        <begin position="348"/>
        <end position="369"/>
    </location>
</feature>
<accession>A0A1S9TJE1</accession>
<comment type="subcellular location">
    <subcellularLocation>
        <location evidence="1">Cell membrane</location>
        <topology evidence="1">Multi-pass membrane protein</topology>
    </subcellularLocation>
</comment>
<evidence type="ECO:0000313" key="9">
    <source>
        <dbReference type="Proteomes" id="UP000190906"/>
    </source>
</evidence>
<feature type="transmembrane region" description="Helical" evidence="6">
    <location>
        <begin position="381"/>
        <end position="404"/>
    </location>
</feature>
<dbReference type="InterPro" id="IPR005829">
    <property type="entry name" value="Sugar_transporter_CS"/>
</dbReference>
<dbReference type="PANTHER" id="PTHR23530:SF1">
    <property type="entry name" value="PERMEASE, MAJOR FACILITATOR SUPERFAMILY-RELATED"/>
    <property type="match status" value="1"/>
</dbReference>
<keyword evidence="2" id="KW-0813">Transport</keyword>
<dbReference type="GO" id="GO:0005886">
    <property type="term" value="C:plasma membrane"/>
    <property type="evidence" value="ECO:0007669"/>
    <property type="project" value="UniProtKB-SubCell"/>
</dbReference>
<dbReference type="RefSeq" id="WP_078205379.1">
    <property type="nucleotide sequence ID" value="NZ_MUAJ01000034.1"/>
</dbReference>
<dbReference type="PROSITE" id="PS00216">
    <property type="entry name" value="SUGAR_TRANSPORT_1"/>
    <property type="match status" value="1"/>
</dbReference>
<feature type="transmembrane region" description="Helical" evidence="6">
    <location>
        <begin position="167"/>
        <end position="188"/>
    </location>
</feature>
<dbReference type="InterPro" id="IPR011701">
    <property type="entry name" value="MFS"/>
</dbReference>
<evidence type="ECO:0000313" key="8">
    <source>
        <dbReference type="EMBL" id="OOR10000.1"/>
    </source>
</evidence>
<dbReference type="PROSITE" id="PS50850">
    <property type="entry name" value="MFS"/>
    <property type="match status" value="1"/>
</dbReference>
<evidence type="ECO:0000259" key="7">
    <source>
        <dbReference type="PROSITE" id="PS50850"/>
    </source>
</evidence>
<feature type="transmembrane region" description="Helical" evidence="6">
    <location>
        <begin position="12"/>
        <end position="35"/>
    </location>
</feature>
<dbReference type="AlphaFoldDB" id="A0A1S9TJE1"/>
<dbReference type="InterPro" id="IPR053160">
    <property type="entry name" value="MFS_DHA3_Transporter"/>
</dbReference>
<evidence type="ECO:0000256" key="2">
    <source>
        <dbReference type="ARBA" id="ARBA00022448"/>
    </source>
</evidence>
<dbReference type="Gene3D" id="1.20.1250.20">
    <property type="entry name" value="MFS general substrate transporter like domains"/>
    <property type="match status" value="1"/>
</dbReference>
<dbReference type="EMBL" id="MUAJ01000034">
    <property type="protein sequence ID" value="OOR10000.1"/>
    <property type="molecule type" value="Genomic_DNA"/>
</dbReference>
<dbReference type="Pfam" id="PF07690">
    <property type="entry name" value="MFS_1"/>
    <property type="match status" value="1"/>
</dbReference>
<comment type="caution">
    <text evidence="8">The sequence shown here is derived from an EMBL/GenBank/DDBJ whole genome shotgun (WGS) entry which is preliminary data.</text>
</comment>
<dbReference type="PANTHER" id="PTHR23530">
    <property type="entry name" value="TRANSPORT PROTEIN-RELATED"/>
    <property type="match status" value="1"/>
</dbReference>
<feature type="transmembrane region" description="Helical" evidence="6">
    <location>
        <begin position="225"/>
        <end position="244"/>
    </location>
</feature>